<dbReference type="RefSeq" id="WP_222198702.1">
    <property type="nucleotide sequence ID" value="NZ_JAIMFO010000004.1"/>
</dbReference>
<protein>
    <submittedName>
        <fullName evidence="2">NAD(P)-dependent oxidoreductase</fullName>
    </submittedName>
</protein>
<name>A0ABS7MHZ1_9ACTN</name>
<reference evidence="2 3" key="1">
    <citation type="submission" date="2021-08" db="EMBL/GenBank/DDBJ databases">
        <title>Collinsella faecalis sp. nov. isolated from swine faeces.</title>
        <authorList>
            <person name="Oh B.S."/>
            <person name="Lee J.H."/>
        </authorList>
    </citation>
    <scope>NUCLEOTIDE SEQUENCE [LARGE SCALE GENOMIC DNA]</scope>
    <source>
        <strain evidence="2 3">AGMB00827</strain>
    </source>
</reference>
<dbReference type="Gene3D" id="3.40.50.720">
    <property type="entry name" value="NAD(P)-binding Rossmann-like Domain"/>
    <property type="match status" value="1"/>
</dbReference>
<organism evidence="2 3">
    <name type="scientific">Collinsella ureilytica</name>
    <dbReference type="NCBI Taxonomy" id="2869515"/>
    <lineage>
        <taxon>Bacteria</taxon>
        <taxon>Bacillati</taxon>
        <taxon>Actinomycetota</taxon>
        <taxon>Coriobacteriia</taxon>
        <taxon>Coriobacteriales</taxon>
        <taxon>Coriobacteriaceae</taxon>
        <taxon>Collinsella</taxon>
    </lineage>
</organism>
<evidence type="ECO:0000313" key="3">
    <source>
        <dbReference type="Proteomes" id="UP000700908"/>
    </source>
</evidence>
<evidence type="ECO:0000259" key="1">
    <source>
        <dbReference type="Pfam" id="PF01370"/>
    </source>
</evidence>
<dbReference type="PANTHER" id="PTHR43245">
    <property type="entry name" value="BIFUNCTIONAL POLYMYXIN RESISTANCE PROTEIN ARNA"/>
    <property type="match status" value="1"/>
</dbReference>
<dbReference type="Proteomes" id="UP000700908">
    <property type="component" value="Unassembled WGS sequence"/>
</dbReference>
<gene>
    <name evidence="2" type="ORF">K6V98_01240</name>
</gene>
<feature type="domain" description="NAD-dependent epimerase/dehydratase" evidence="1">
    <location>
        <begin position="4"/>
        <end position="253"/>
    </location>
</feature>
<dbReference type="InterPro" id="IPR050177">
    <property type="entry name" value="Lipid_A_modif_metabolic_enz"/>
</dbReference>
<accession>A0ABS7MHZ1</accession>
<dbReference type="Pfam" id="PF01370">
    <property type="entry name" value="Epimerase"/>
    <property type="match status" value="1"/>
</dbReference>
<dbReference type="InterPro" id="IPR036291">
    <property type="entry name" value="NAD(P)-bd_dom_sf"/>
</dbReference>
<evidence type="ECO:0000313" key="2">
    <source>
        <dbReference type="EMBL" id="MBY4796992.1"/>
    </source>
</evidence>
<dbReference type="EMBL" id="JAIMFO010000004">
    <property type="protein sequence ID" value="MBY4796992.1"/>
    <property type="molecule type" value="Genomic_DNA"/>
</dbReference>
<proteinExistence type="predicted"/>
<comment type="caution">
    <text evidence="2">The sequence shown here is derived from an EMBL/GenBank/DDBJ whole genome shotgun (WGS) entry which is preliminary data.</text>
</comment>
<dbReference type="InterPro" id="IPR001509">
    <property type="entry name" value="Epimerase_deHydtase"/>
</dbReference>
<dbReference type="SUPFAM" id="SSF51735">
    <property type="entry name" value="NAD(P)-binding Rossmann-fold domains"/>
    <property type="match status" value="1"/>
</dbReference>
<sequence>MGTVVIFGATGTLGLYLTDRLATSDAGWQVVATGRRATSFFSDAYPGRASFCTCDITDRQSFESLPERADVVVHFAGALPAYMKGYDPYRYIEANVLGTLNVLEYARRSGASRVLFTQTISDYNGYFGKRVELLDDMPRKVPFSGDHSVYAITKCAAEDLCWNYREEYGIAAYSLRLPNIYCYMPEAKTLYHDGVPATSSYRLMIERAMAGEALEVWGDPRKGMDLIYVKDFCQMCECCMAAPASASGTYNVGTGHLTALEDMVRAIASTFNDPTAPSEIIYRPEKHDSVNYFMNVDKARKQLGYKPIFTTPELVFEDYQREMQINRFAAYFQERYGMSGAYVD</sequence>
<keyword evidence="3" id="KW-1185">Reference proteome</keyword>